<keyword evidence="2" id="KW-1185">Reference proteome</keyword>
<evidence type="ECO:0000313" key="1">
    <source>
        <dbReference type="EMBL" id="KAF8867449.1"/>
    </source>
</evidence>
<feature type="non-terminal residue" evidence="1">
    <location>
        <position position="1"/>
    </location>
</feature>
<sequence length="60" mass="6907">PAYICIDKACSVLKHIVANRVYEDWFKTTCFIVDSYHYTNHKATDSICHTWCNPAPNVDS</sequence>
<proteinExistence type="predicted"/>
<protein>
    <submittedName>
        <fullName evidence="1">Uncharacterized protein</fullName>
    </submittedName>
</protein>
<dbReference type="OrthoDB" id="2527272at2759"/>
<name>A0A9P5TE86_GYMJU</name>
<gene>
    <name evidence="1" type="ORF">CPB84DRAFT_1698924</name>
</gene>
<comment type="caution">
    <text evidence="1">The sequence shown here is derived from an EMBL/GenBank/DDBJ whole genome shotgun (WGS) entry which is preliminary data.</text>
</comment>
<dbReference type="Proteomes" id="UP000724874">
    <property type="component" value="Unassembled WGS sequence"/>
</dbReference>
<reference evidence="1" key="1">
    <citation type="submission" date="2020-11" db="EMBL/GenBank/DDBJ databases">
        <authorList>
            <consortium name="DOE Joint Genome Institute"/>
            <person name="Ahrendt S."/>
            <person name="Riley R."/>
            <person name="Andreopoulos W."/>
            <person name="LaButti K."/>
            <person name="Pangilinan J."/>
            <person name="Ruiz-duenas F.J."/>
            <person name="Barrasa J.M."/>
            <person name="Sanchez-Garcia M."/>
            <person name="Camarero S."/>
            <person name="Miyauchi S."/>
            <person name="Serrano A."/>
            <person name="Linde D."/>
            <person name="Babiker R."/>
            <person name="Drula E."/>
            <person name="Ayuso-Fernandez I."/>
            <person name="Pacheco R."/>
            <person name="Padilla G."/>
            <person name="Ferreira P."/>
            <person name="Barriuso J."/>
            <person name="Kellner H."/>
            <person name="Castanera R."/>
            <person name="Alfaro M."/>
            <person name="Ramirez L."/>
            <person name="Pisabarro A.G."/>
            <person name="Kuo A."/>
            <person name="Tritt A."/>
            <person name="Lipzen A."/>
            <person name="He G."/>
            <person name="Yan M."/>
            <person name="Ng V."/>
            <person name="Cullen D."/>
            <person name="Martin F."/>
            <person name="Rosso M.-N."/>
            <person name="Henrissat B."/>
            <person name="Hibbett D."/>
            <person name="Martinez A.T."/>
            <person name="Grigoriev I.V."/>
        </authorList>
    </citation>
    <scope>NUCLEOTIDE SEQUENCE</scope>
    <source>
        <strain evidence="1">AH 44721</strain>
    </source>
</reference>
<dbReference type="EMBL" id="JADNYJ010001131">
    <property type="protein sequence ID" value="KAF8867449.1"/>
    <property type="molecule type" value="Genomic_DNA"/>
</dbReference>
<dbReference type="AlphaFoldDB" id="A0A9P5TE86"/>
<organism evidence="1 2">
    <name type="scientific">Gymnopilus junonius</name>
    <name type="common">Spectacular rustgill mushroom</name>
    <name type="synonym">Gymnopilus spectabilis subsp. junonius</name>
    <dbReference type="NCBI Taxonomy" id="109634"/>
    <lineage>
        <taxon>Eukaryota</taxon>
        <taxon>Fungi</taxon>
        <taxon>Dikarya</taxon>
        <taxon>Basidiomycota</taxon>
        <taxon>Agaricomycotina</taxon>
        <taxon>Agaricomycetes</taxon>
        <taxon>Agaricomycetidae</taxon>
        <taxon>Agaricales</taxon>
        <taxon>Agaricineae</taxon>
        <taxon>Hymenogastraceae</taxon>
        <taxon>Gymnopilus</taxon>
    </lineage>
</organism>
<accession>A0A9P5TE86</accession>
<evidence type="ECO:0000313" key="2">
    <source>
        <dbReference type="Proteomes" id="UP000724874"/>
    </source>
</evidence>